<reference evidence="1 2" key="1">
    <citation type="journal article" date="2014" name="Nature">
        <title>An environmental bacterial taxon with a large and distinct metabolic repertoire.</title>
        <authorList>
            <person name="Wilson M.C."/>
            <person name="Mori T."/>
            <person name="Ruckert C."/>
            <person name="Uria A.R."/>
            <person name="Helf M.J."/>
            <person name="Takada K."/>
            <person name="Gernert C."/>
            <person name="Steffens U.A."/>
            <person name="Heycke N."/>
            <person name="Schmitt S."/>
            <person name="Rinke C."/>
            <person name="Helfrich E.J."/>
            <person name="Brachmann A.O."/>
            <person name="Gurgui C."/>
            <person name="Wakimoto T."/>
            <person name="Kracht M."/>
            <person name="Crusemann M."/>
            <person name="Hentschel U."/>
            <person name="Abe I."/>
            <person name="Matsunaga S."/>
            <person name="Kalinowski J."/>
            <person name="Takeyama H."/>
            <person name="Piel J."/>
        </authorList>
    </citation>
    <scope>NUCLEOTIDE SEQUENCE [LARGE SCALE GENOMIC DNA]</scope>
    <source>
        <strain evidence="2">TSY2</strain>
    </source>
</reference>
<gene>
    <name evidence="1" type="ORF">ETSY2_51670</name>
</gene>
<proteinExistence type="predicted"/>
<accession>W4L6L0</accession>
<dbReference type="EMBL" id="AZHX01002676">
    <property type="protein sequence ID" value="ETW93290.1"/>
    <property type="molecule type" value="Genomic_DNA"/>
</dbReference>
<protein>
    <submittedName>
        <fullName evidence="1">Uncharacterized protein</fullName>
    </submittedName>
</protein>
<evidence type="ECO:0000313" key="1">
    <source>
        <dbReference type="EMBL" id="ETW93290.1"/>
    </source>
</evidence>
<sequence>MTDIWAELHADAVTASVMTVETEQTSVWAELHADVRDGECLTADLRVVR</sequence>
<name>W4L6L0_9BACT</name>
<dbReference type="AlphaFoldDB" id="W4L6L0"/>
<dbReference type="HOGENOM" id="CLU_3133545_0_0_7"/>
<evidence type="ECO:0000313" key="2">
    <source>
        <dbReference type="Proteomes" id="UP000019140"/>
    </source>
</evidence>
<dbReference type="Proteomes" id="UP000019140">
    <property type="component" value="Unassembled WGS sequence"/>
</dbReference>
<keyword evidence="2" id="KW-1185">Reference proteome</keyword>
<comment type="caution">
    <text evidence="1">The sequence shown here is derived from an EMBL/GenBank/DDBJ whole genome shotgun (WGS) entry which is preliminary data.</text>
</comment>
<organism evidence="1 2">
    <name type="scientific">Candidatus Entotheonella gemina</name>
    <dbReference type="NCBI Taxonomy" id="1429439"/>
    <lineage>
        <taxon>Bacteria</taxon>
        <taxon>Pseudomonadati</taxon>
        <taxon>Nitrospinota/Tectimicrobiota group</taxon>
        <taxon>Candidatus Tectimicrobiota</taxon>
        <taxon>Candidatus Entotheonellia</taxon>
        <taxon>Candidatus Entotheonellales</taxon>
        <taxon>Candidatus Entotheonellaceae</taxon>
        <taxon>Candidatus Entotheonella</taxon>
    </lineage>
</organism>